<keyword evidence="1" id="KW-0812">Transmembrane</keyword>
<gene>
    <name evidence="2" type="ORF">SEVIR_4G199800v2</name>
</gene>
<dbReference type="AlphaFoldDB" id="A0A4U6V0J0"/>
<evidence type="ECO:0000313" key="2">
    <source>
        <dbReference type="EMBL" id="TKW21465.1"/>
    </source>
</evidence>
<name>A0A4U6V0J0_SETVI</name>
<keyword evidence="1" id="KW-1133">Transmembrane helix</keyword>
<dbReference type="Gramene" id="TKW21465">
    <property type="protein sequence ID" value="TKW21465"/>
    <property type="gene ID" value="SEVIR_4G199800v2"/>
</dbReference>
<sequence length="162" mass="19722">MLLFVHYISFVVLILSALQFLLSWKHVNTYMLYVLDIKRKKFIVIDTTPIPKYATDVPYKHYAIQIVGFRLKFMNAFRQLKPDSWEDVHKWESYHRFSDGWLILQYMAWWDSPRNVHIEKDAITMRHNFFIDLLAHEANTWRTRLPGIVKYFLWRITGKEIR</sequence>
<proteinExistence type="predicted"/>
<dbReference type="OMA" id="AHEANTW"/>
<feature type="transmembrane region" description="Helical" evidence="1">
    <location>
        <begin position="6"/>
        <end position="24"/>
    </location>
</feature>
<protein>
    <submittedName>
        <fullName evidence="2">Uncharacterized protein</fullName>
    </submittedName>
</protein>
<keyword evidence="1" id="KW-0472">Membrane</keyword>
<dbReference type="Proteomes" id="UP000298652">
    <property type="component" value="Chromosome 4"/>
</dbReference>
<keyword evidence="3" id="KW-1185">Reference proteome</keyword>
<reference evidence="2" key="1">
    <citation type="submission" date="2019-03" db="EMBL/GenBank/DDBJ databases">
        <title>WGS assembly of Setaria viridis.</title>
        <authorList>
            <person name="Huang P."/>
            <person name="Jenkins J."/>
            <person name="Grimwood J."/>
            <person name="Barry K."/>
            <person name="Healey A."/>
            <person name="Mamidi S."/>
            <person name="Sreedasyam A."/>
            <person name="Shu S."/>
            <person name="Feldman M."/>
            <person name="Wu J."/>
            <person name="Yu Y."/>
            <person name="Chen C."/>
            <person name="Johnson J."/>
            <person name="Rokhsar D."/>
            <person name="Baxter I."/>
            <person name="Schmutz J."/>
            <person name="Brutnell T."/>
            <person name="Kellogg E."/>
        </authorList>
    </citation>
    <scope>NUCLEOTIDE SEQUENCE [LARGE SCALE GENOMIC DNA]</scope>
</reference>
<evidence type="ECO:0000313" key="3">
    <source>
        <dbReference type="Proteomes" id="UP000298652"/>
    </source>
</evidence>
<evidence type="ECO:0000256" key="1">
    <source>
        <dbReference type="SAM" id="Phobius"/>
    </source>
</evidence>
<accession>A0A4U6V0J0</accession>
<organism evidence="2 3">
    <name type="scientific">Setaria viridis</name>
    <name type="common">Green bristlegrass</name>
    <name type="synonym">Setaria italica subsp. viridis</name>
    <dbReference type="NCBI Taxonomy" id="4556"/>
    <lineage>
        <taxon>Eukaryota</taxon>
        <taxon>Viridiplantae</taxon>
        <taxon>Streptophyta</taxon>
        <taxon>Embryophyta</taxon>
        <taxon>Tracheophyta</taxon>
        <taxon>Spermatophyta</taxon>
        <taxon>Magnoliopsida</taxon>
        <taxon>Liliopsida</taxon>
        <taxon>Poales</taxon>
        <taxon>Poaceae</taxon>
        <taxon>PACMAD clade</taxon>
        <taxon>Panicoideae</taxon>
        <taxon>Panicodae</taxon>
        <taxon>Paniceae</taxon>
        <taxon>Cenchrinae</taxon>
        <taxon>Setaria</taxon>
    </lineage>
</organism>
<dbReference type="EMBL" id="CM016555">
    <property type="protein sequence ID" value="TKW21465.1"/>
    <property type="molecule type" value="Genomic_DNA"/>
</dbReference>